<dbReference type="PANTHER" id="PTHR43358">
    <property type="entry name" value="ALPHA/BETA-HYDROLASE"/>
    <property type="match status" value="1"/>
</dbReference>
<dbReference type="PANTHER" id="PTHR43358:SF4">
    <property type="entry name" value="ALPHA_BETA HYDROLASE FOLD-1 DOMAIN-CONTAINING PROTEIN"/>
    <property type="match status" value="1"/>
</dbReference>
<organism evidence="2 3">
    <name type="scientific">Kribbibacterium absianum</name>
    <dbReference type="NCBI Taxonomy" id="3044210"/>
    <lineage>
        <taxon>Bacteria</taxon>
        <taxon>Bacillati</taxon>
        <taxon>Actinomycetota</taxon>
        <taxon>Coriobacteriia</taxon>
        <taxon>Coriobacteriales</taxon>
        <taxon>Kribbibacteriaceae</taxon>
        <taxon>Kribbibacterium</taxon>
    </lineage>
</organism>
<evidence type="ECO:0000259" key="1">
    <source>
        <dbReference type="Pfam" id="PF12146"/>
    </source>
</evidence>
<dbReference type="InterPro" id="IPR022742">
    <property type="entry name" value="Hydrolase_4"/>
</dbReference>
<comment type="caution">
    <text evidence="2">The sequence shown here is derived from an EMBL/GenBank/DDBJ whole genome shotgun (WGS) entry which is preliminary data.</text>
</comment>
<dbReference type="InterPro" id="IPR052920">
    <property type="entry name" value="DNA-binding_regulatory"/>
</dbReference>
<evidence type="ECO:0000313" key="2">
    <source>
        <dbReference type="EMBL" id="MDJ1128623.1"/>
    </source>
</evidence>
<dbReference type="EMBL" id="JASJEX010000001">
    <property type="protein sequence ID" value="MDJ1128623.1"/>
    <property type="molecule type" value="Genomic_DNA"/>
</dbReference>
<dbReference type="Proteomes" id="UP001431693">
    <property type="component" value="Unassembled WGS sequence"/>
</dbReference>
<dbReference type="Pfam" id="PF12146">
    <property type="entry name" value="Hydrolase_4"/>
    <property type="match status" value="1"/>
</dbReference>
<protein>
    <submittedName>
        <fullName evidence="2">Alpha/beta hydrolase</fullName>
    </submittedName>
</protein>
<gene>
    <name evidence="2" type="ORF">QJ043_00785</name>
</gene>
<keyword evidence="3" id="KW-1185">Reference proteome</keyword>
<name>A0ABT6ZJC8_9ACTN</name>
<feature type="domain" description="Serine aminopeptidase S33" evidence="1">
    <location>
        <begin position="106"/>
        <end position="205"/>
    </location>
</feature>
<reference evidence="2" key="1">
    <citation type="submission" date="2023-05" db="EMBL/GenBank/DDBJ databases">
        <title>[olsenella] sp. nov., isolated from a pig farm feces dump.</title>
        <authorList>
            <person name="Chang Y.-H."/>
        </authorList>
    </citation>
    <scope>NUCLEOTIDE SEQUENCE</scope>
    <source>
        <strain evidence="2">YH-ols2217</strain>
    </source>
</reference>
<dbReference type="InterPro" id="IPR029058">
    <property type="entry name" value="AB_hydrolase_fold"/>
</dbReference>
<accession>A0ABT6ZJC8</accession>
<keyword evidence="2" id="KW-0378">Hydrolase</keyword>
<dbReference type="RefSeq" id="WP_283712267.1">
    <property type="nucleotide sequence ID" value="NZ_JASJEW010000001.1"/>
</dbReference>
<dbReference type="SUPFAM" id="SSF53474">
    <property type="entry name" value="alpha/beta-Hydrolases"/>
    <property type="match status" value="1"/>
</dbReference>
<dbReference type="Gene3D" id="3.40.50.1820">
    <property type="entry name" value="alpha/beta hydrolase"/>
    <property type="match status" value="1"/>
</dbReference>
<sequence>MLKKVAIAAGVTAGVMVAAANLLYDALLVPASPLSVRRFFERDAVAASRPMDTTGLGPDAQAWQEHRARALEWLDAGTFEELTLRAPDGPVLCGRLYPADLPTHRCAVLCHGYVGSPGNLAGTALRFHDEGWNVLMPWMRGHGQSEGKSLTVGAKESRDVLGWVRRLVNRDGEAEVLVFGSSMGGASVMQLAGMELPKNVRAIVSDCGFSSLRELMGEEFGPAILPELPLIDATCRLRGGFSIDDVNAVEAVSHASVPMLFIHGAADELVPPAMLDEVYEACASPRKRRLLVPDAPHAQSVTAHPALYWREMDAFIADAWDAA</sequence>
<proteinExistence type="predicted"/>
<dbReference type="GO" id="GO:0016787">
    <property type="term" value="F:hydrolase activity"/>
    <property type="evidence" value="ECO:0007669"/>
    <property type="project" value="UniProtKB-KW"/>
</dbReference>
<evidence type="ECO:0000313" key="3">
    <source>
        <dbReference type="Proteomes" id="UP001431693"/>
    </source>
</evidence>